<evidence type="ECO:0000256" key="5">
    <source>
        <dbReference type="ARBA" id="ARBA00022960"/>
    </source>
</evidence>
<evidence type="ECO:0000256" key="8">
    <source>
        <dbReference type="ARBA" id="ARBA00023139"/>
    </source>
</evidence>
<keyword evidence="2" id="KW-1003">Cell membrane</keyword>
<feature type="chain" id="PRO_5022149637" evidence="14">
    <location>
        <begin position="38"/>
        <end position="413"/>
    </location>
</feature>
<accession>A0A553YWQ8</accession>
<dbReference type="UniPathway" id="UPA00219"/>
<comment type="pathway">
    <text evidence="12">Glycan biosynthesis.</text>
</comment>
<comment type="caution">
    <text evidence="16">The sequence shown here is derived from an EMBL/GenBank/DDBJ whole genome shotgun (WGS) entry which is preliminary data.</text>
</comment>
<evidence type="ECO:0000256" key="10">
    <source>
        <dbReference type="ARBA" id="ARBA00023315"/>
    </source>
</evidence>
<evidence type="ECO:0000259" key="15">
    <source>
        <dbReference type="PROSITE" id="PS52029"/>
    </source>
</evidence>
<keyword evidence="7" id="KW-0472">Membrane</keyword>
<dbReference type="Pfam" id="PF03734">
    <property type="entry name" value="YkuD"/>
    <property type="match status" value="1"/>
</dbReference>
<dbReference type="GO" id="GO:0005576">
    <property type="term" value="C:extracellular region"/>
    <property type="evidence" value="ECO:0007669"/>
    <property type="project" value="TreeGrafter"/>
</dbReference>
<sequence length="413" mass="44206">MSGEPIRRSIRRRPIRLRARRGAAVALALGSVLLAAACGDGTSGKDPADRARTAHGPSKAVLTIAPRDGADSVATSGALAVTARWGKLLSVKVKDAKGHDVPGRISGGGTGWQPTGHLGVATTYTVDAVAADAEGRKATRHARFTTLTPKETFTATYTPEDGRKTGVGMPVSLRFSRGITDPAAVEKAVEVTAEPAVPVEGHWFGNDRLDFRPEKYWAPGTEVTLRLRLDGVEGRPGVYGTQSKKVAFTIGRSQVSTVDARSKKMTVVRDGKKIKTIPVSAGAPGTETYNGRMVISEKLQVTRMNGETVGFGGQYDIKDVPHAMRLSTSGTFLHGNYWAGRDAFGSRNASHGCVGLFDQRGGGDPATPAAWFFRNSLVGDVVVVKNSHDETIQPDNGFSDWNLSWKEWKADRR</sequence>
<dbReference type="PANTHER" id="PTHR30582:SF2">
    <property type="entry name" value="L,D-TRANSPEPTIDASE YCIB-RELATED"/>
    <property type="match status" value="1"/>
</dbReference>
<dbReference type="Gene3D" id="2.40.440.10">
    <property type="entry name" value="L,D-transpeptidase catalytic domain-like"/>
    <property type="match status" value="1"/>
</dbReference>
<feature type="domain" description="L,D-TPase catalytic" evidence="15">
    <location>
        <begin position="254"/>
        <end position="385"/>
    </location>
</feature>
<evidence type="ECO:0000256" key="7">
    <source>
        <dbReference type="ARBA" id="ARBA00023136"/>
    </source>
</evidence>
<evidence type="ECO:0000313" key="16">
    <source>
        <dbReference type="EMBL" id="TSB33433.1"/>
    </source>
</evidence>
<protein>
    <submittedName>
        <fullName evidence="16">L,D-transpeptidase family protein</fullName>
    </submittedName>
</protein>
<keyword evidence="9" id="KW-0449">Lipoprotein</keyword>
<dbReference type="InterPro" id="IPR041280">
    <property type="entry name" value="Big_10"/>
</dbReference>
<dbReference type="GO" id="GO:0008360">
    <property type="term" value="P:regulation of cell shape"/>
    <property type="evidence" value="ECO:0007669"/>
    <property type="project" value="UniProtKB-UniRule"/>
</dbReference>
<dbReference type="EMBL" id="VKLS01000400">
    <property type="protein sequence ID" value="TSB33433.1"/>
    <property type="molecule type" value="Genomic_DNA"/>
</dbReference>
<evidence type="ECO:0000256" key="14">
    <source>
        <dbReference type="SAM" id="SignalP"/>
    </source>
</evidence>
<evidence type="ECO:0000256" key="3">
    <source>
        <dbReference type="ARBA" id="ARBA00022679"/>
    </source>
</evidence>
<evidence type="ECO:0000256" key="2">
    <source>
        <dbReference type="ARBA" id="ARBA00022475"/>
    </source>
</evidence>
<dbReference type="Proteomes" id="UP000320888">
    <property type="component" value="Unassembled WGS sequence"/>
</dbReference>
<evidence type="ECO:0000256" key="9">
    <source>
        <dbReference type="ARBA" id="ARBA00023288"/>
    </source>
</evidence>
<feature type="signal peptide" evidence="14">
    <location>
        <begin position="1"/>
        <end position="37"/>
    </location>
</feature>
<dbReference type="GO" id="GO:0016746">
    <property type="term" value="F:acyltransferase activity"/>
    <property type="evidence" value="ECO:0007669"/>
    <property type="project" value="UniProtKB-KW"/>
</dbReference>
<evidence type="ECO:0000256" key="13">
    <source>
        <dbReference type="PROSITE-ProRule" id="PRU01373"/>
    </source>
</evidence>
<keyword evidence="8" id="KW-0564">Palmitate</keyword>
<dbReference type="InterPro" id="IPR005490">
    <property type="entry name" value="LD_TPept_cat_dom"/>
</dbReference>
<dbReference type="OrthoDB" id="5242354at2"/>
<dbReference type="CDD" id="cd16913">
    <property type="entry name" value="YkuD_like"/>
    <property type="match status" value="1"/>
</dbReference>
<dbReference type="PROSITE" id="PS52029">
    <property type="entry name" value="LD_TPASE"/>
    <property type="match status" value="1"/>
</dbReference>
<dbReference type="AlphaFoldDB" id="A0A553YWQ8"/>
<dbReference type="InterPro" id="IPR038063">
    <property type="entry name" value="Transpep_catalytic_dom"/>
</dbReference>
<keyword evidence="11 13" id="KW-0961">Cell wall biogenesis/degradation</keyword>
<dbReference type="Gene3D" id="2.60.40.3780">
    <property type="match status" value="1"/>
</dbReference>
<dbReference type="CDD" id="cd13432">
    <property type="entry name" value="LDT_IgD_like_2"/>
    <property type="match status" value="1"/>
</dbReference>
<keyword evidence="4 14" id="KW-0732">Signal</keyword>
<feature type="active site" description="Proton donor/acceptor" evidence="13">
    <location>
        <position position="334"/>
    </location>
</feature>
<dbReference type="GO" id="GO:0071555">
    <property type="term" value="P:cell wall organization"/>
    <property type="evidence" value="ECO:0007669"/>
    <property type="project" value="UniProtKB-UniRule"/>
</dbReference>
<evidence type="ECO:0000256" key="4">
    <source>
        <dbReference type="ARBA" id="ARBA00022729"/>
    </source>
</evidence>
<keyword evidence="6 13" id="KW-0573">Peptidoglycan synthesis</keyword>
<organism evidence="16 17">
    <name type="scientific">Streptomyces benahoarensis</name>
    <dbReference type="NCBI Taxonomy" id="2595054"/>
    <lineage>
        <taxon>Bacteria</taxon>
        <taxon>Bacillati</taxon>
        <taxon>Actinomycetota</taxon>
        <taxon>Actinomycetes</taxon>
        <taxon>Kitasatosporales</taxon>
        <taxon>Streptomycetaceae</taxon>
        <taxon>Streptomyces</taxon>
    </lineage>
</organism>
<keyword evidence="10" id="KW-0012">Acyltransferase</keyword>
<evidence type="ECO:0000256" key="1">
    <source>
        <dbReference type="ARBA" id="ARBA00004752"/>
    </source>
</evidence>
<dbReference type="FunFam" id="2.40.440.10:FF:000005">
    <property type="entry name" value="L,D-transpeptidase 2"/>
    <property type="match status" value="1"/>
</dbReference>
<keyword evidence="3" id="KW-0808">Transferase</keyword>
<evidence type="ECO:0000313" key="17">
    <source>
        <dbReference type="Proteomes" id="UP000320888"/>
    </source>
</evidence>
<dbReference type="Gene3D" id="2.60.40.3710">
    <property type="match status" value="1"/>
</dbReference>
<proteinExistence type="predicted"/>
<gene>
    <name evidence="16" type="ORF">FNZ23_23650</name>
</gene>
<comment type="pathway">
    <text evidence="1 13">Cell wall biogenesis; peptidoglycan biosynthesis.</text>
</comment>
<keyword evidence="5 13" id="KW-0133">Cell shape</keyword>
<dbReference type="PANTHER" id="PTHR30582">
    <property type="entry name" value="L,D-TRANSPEPTIDASE"/>
    <property type="match status" value="1"/>
</dbReference>
<evidence type="ECO:0000256" key="6">
    <source>
        <dbReference type="ARBA" id="ARBA00022984"/>
    </source>
</evidence>
<evidence type="ECO:0000256" key="12">
    <source>
        <dbReference type="ARBA" id="ARBA00060592"/>
    </source>
</evidence>
<feature type="active site" description="Nucleophile" evidence="13">
    <location>
        <position position="353"/>
    </location>
</feature>
<evidence type="ECO:0000256" key="11">
    <source>
        <dbReference type="ARBA" id="ARBA00023316"/>
    </source>
</evidence>
<reference evidence="16 17" key="1">
    <citation type="submission" date="2019-07" db="EMBL/GenBank/DDBJ databases">
        <title>Draft genome for Streptomyces benahoarensis MZ03-48.</title>
        <authorList>
            <person name="Gonzalez-Pimentel J.L."/>
        </authorList>
    </citation>
    <scope>NUCLEOTIDE SEQUENCE [LARGE SCALE GENOMIC DNA]</scope>
    <source>
        <strain evidence="16 17">MZ03-48</strain>
    </source>
</reference>
<dbReference type="Pfam" id="PF17964">
    <property type="entry name" value="Big_10"/>
    <property type="match status" value="1"/>
</dbReference>
<name>A0A553YWQ8_9ACTN</name>
<dbReference type="SUPFAM" id="SSF141523">
    <property type="entry name" value="L,D-transpeptidase catalytic domain-like"/>
    <property type="match status" value="1"/>
</dbReference>
<dbReference type="GO" id="GO:0071972">
    <property type="term" value="F:peptidoglycan L,D-transpeptidase activity"/>
    <property type="evidence" value="ECO:0007669"/>
    <property type="project" value="TreeGrafter"/>
</dbReference>
<keyword evidence="17" id="KW-1185">Reference proteome</keyword>
<dbReference type="InterPro" id="IPR050979">
    <property type="entry name" value="LD-transpeptidase"/>
</dbReference>
<dbReference type="GO" id="GO:0018104">
    <property type="term" value="P:peptidoglycan-protein cross-linking"/>
    <property type="evidence" value="ECO:0007669"/>
    <property type="project" value="TreeGrafter"/>
</dbReference>